<dbReference type="Pfam" id="PF00106">
    <property type="entry name" value="adh_short"/>
    <property type="match status" value="1"/>
</dbReference>
<accession>A0A6J4TT86</accession>
<sequence>MEVGRTLEGTVAVVTGASRGVGKGLAVGLGEAGATVYVTGRTVEEGVAPGGQPGTVAATAAEVTAAGGTGIGVRCDSTVDAEVEALFARVLAEQGRIDVLVNNAWGGYERFHDGSGHGPGPFWRQPVQLWDALWQVPVRSHYVAARLAAQSMVPRRRGLIVSTSFWGAQSYVHPVGYGVAHAAIDRLTADMAWELEPHGVTAVSLYPGLVRTEGVMRHAQFFDLSNSESPQFQGRAVAALAGDEDVLRHTGRPLVSAELAGEYGFVDVDGARPRSARAHMLSRARQEAERPPLDAEQGRPAG</sequence>
<dbReference type="EMBL" id="CADCWC010000157">
    <property type="protein sequence ID" value="CAA9530326.1"/>
    <property type="molecule type" value="Genomic_DNA"/>
</dbReference>
<proteinExistence type="predicted"/>
<dbReference type="InterPro" id="IPR036291">
    <property type="entry name" value="NAD(P)-bd_dom_sf"/>
</dbReference>
<gene>
    <name evidence="2" type="ORF">AVDCRST_MAG79-851</name>
</gene>
<dbReference type="PANTHER" id="PTHR44147">
    <property type="entry name" value="DEHYDROGENASE/REDUCTASE SDR FAMILY MEMBER 1"/>
    <property type="match status" value="1"/>
</dbReference>
<organism evidence="2">
    <name type="scientific">uncultured Thermoleophilia bacterium</name>
    <dbReference type="NCBI Taxonomy" id="1497501"/>
    <lineage>
        <taxon>Bacteria</taxon>
        <taxon>Bacillati</taxon>
        <taxon>Actinomycetota</taxon>
        <taxon>Thermoleophilia</taxon>
        <taxon>environmental samples</taxon>
    </lineage>
</organism>
<feature type="compositionally biased region" description="Basic and acidic residues" evidence="1">
    <location>
        <begin position="284"/>
        <end position="302"/>
    </location>
</feature>
<feature type="region of interest" description="Disordered" evidence="1">
    <location>
        <begin position="276"/>
        <end position="302"/>
    </location>
</feature>
<dbReference type="GO" id="GO:0004316">
    <property type="term" value="F:3-oxoacyl-[acyl-carrier-protein] reductase (NADPH) activity"/>
    <property type="evidence" value="ECO:0007669"/>
    <property type="project" value="UniProtKB-EC"/>
</dbReference>
<dbReference type="InterPro" id="IPR002347">
    <property type="entry name" value="SDR_fam"/>
</dbReference>
<dbReference type="AlphaFoldDB" id="A0A6J4TT86"/>
<dbReference type="SUPFAM" id="SSF51735">
    <property type="entry name" value="NAD(P)-binding Rossmann-fold domains"/>
    <property type="match status" value="1"/>
</dbReference>
<dbReference type="PANTHER" id="PTHR44147:SF2">
    <property type="entry name" value="DEHYDROGENASE_REDUCTASE SDR FAMILY MEMBER 1"/>
    <property type="match status" value="1"/>
</dbReference>
<keyword evidence="2" id="KW-0560">Oxidoreductase</keyword>
<dbReference type="EC" id="1.1.1.100" evidence="2"/>
<protein>
    <submittedName>
        <fullName evidence="2">3-oxoacyl-[acyl-carrier protein] reductase</fullName>
        <ecNumber evidence="2">1.1.1.100</ecNumber>
    </submittedName>
</protein>
<evidence type="ECO:0000256" key="1">
    <source>
        <dbReference type="SAM" id="MobiDB-lite"/>
    </source>
</evidence>
<dbReference type="PRINTS" id="PR00081">
    <property type="entry name" value="GDHRDH"/>
</dbReference>
<evidence type="ECO:0000313" key="2">
    <source>
        <dbReference type="EMBL" id="CAA9530326.1"/>
    </source>
</evidence>
<dbReference type="Gene3D" id="3.40.50.720">
    <property type="entry name" value="NAD(P)-binding Rossmann-like Domain"/>
    <property type="match status" value="1"/>
</dbReference>
<reference evidence="2" key="1">
    <citation type="submission" date="2020-02" db="EMBL/GenBank/DDBJ databases">
        <authorList>
            <person name="Meier V. D."/>
        </authorList>
    </citation>
    <scope>NUCLEOTIDE SEQUENCE</scope>
    <source>
        <strain evidence="2">AVDCRST_MAG79</strain>
    </source>
</reference>
<name>A0A6J4TT86_9ACTN</name>